<sequence length="210" mass="24360">MKSHYQNNFNHPFFHIPKEERIVNGRKGCLSGGHRPYSPQEDDFIIEHYQKVPFTQMAVLFQRSAHSVYTRSKKLIRDGLLENSGLWRKSHYTKKEDNFIIAMQDKMSFADVGRELGRSRDSVKVRAGKLGVSYQKIAETSPVVKLLNEDIELIRELADAGLTYRDIAGKFEVDESHVRRVCQFQIRTYLDKQDFLSSKSRQISAIDGQY</sequence>
<evidence type="ECO:0000313" key="2">
    <source>
        <dbReference type="Proteomes" id="UP000004349"/>
    </source>
</evidence>
<dbReference type="AlphaFoldDB" id="F9RJQ6"/>
<dbReference type="Proteomes" id="UP000004349">
    <property type="component" value="Unassembled WGS sequence"/>
</dbReference>
<comment type="caution">
    <text evidence="1">The sequence shown here is derived from an EMBL/GenBank/DDBJ whole genome shotgun (WGS) entry which is preliminary data.</text>
</comment>
<reference evidence="1 2" key="1">
    <citation type="journal article" date="2012" name="Int. J. Syst. Evol. Microbiol.">
        <title>Vibrio caribbeanicus sp. nov., isolated from the marine sponge Scleritoderma cyanea.</title>
        <authorList>
            <person name="Hoffmann M."/>
            <person name="Monday S.R."/>
            <person name="Allard M.W."/>
            <person name="Strain E.A."/>
            <person name="Whittaker P."/>
            <person name="Naum M."/>
            <person name="McCarthy P.J."/>
            <person name="Lopez J.V."/>
            <person name="Fischer M."/>
            <person name="Brown E.W."/>
        </authorList>
    </citation>
    <scope>NUCLEOTIDE SEQUENCE [LARGE SCALE GENOMIC DNA]</scope>
    <source>
        <strain evidence="1 2">LMG 19158</strain>
    </source>
</reference>
<accession>F9RJQ6</accession>
<dbReference type="eggNOG" id="ENOG5033NYF">
    <property type="taxonomic scope" value="Bacteria"/>
</dbReference>
<proteinExistence type="predicted"/>
<protein>
    <submittedName>
        <fullName evidence="1">Putative prophage DNA binding protein</fullName>
    </submittedName>
</protein>
<name>F9RJQ6_9VIBR</name>
<organism evidence="1 2">
    <name type="scientific">Vibrio scophthalmi LMG 19158</name>
    <dbReference type="NCBI Taxonomy" id="870967"/>
    <lineage>
        <taxon>Bacteria</taxon>
        <taxon>Pseudomonadati</taxon>
        <taxon>Pseudomonadota</taxon>
        <taxon>Gammaproteobacteria</taxon>
        <taxon>Vibrionales</taxon>
        <taxon>Vibrionaceae</taxon>
        <taxon>Vibrio</taxon>
    </lineage>
</organism>
<evidence type="ECO:0000313" key="1">
    <source>
        <dbReference type="EMBL" id="EGU40611.1"/>
    </source>
</evidence>
<dbReference type="EMBL" id="AFWE01000049">
    <property type="protein sequence ID" value="EGU40611.1"/>
    <property type="molecule type" value="Genomic_DNA"/>
</dbReference>
<gene>
    <name evidence="1" type="ORF">VIS19158_20067</name>
</gene>
<dbReference type="RefSeq" id="WP_005593329.1">
    <property type="nucleotide sequence ID" value="NZ_AFWE01000049.1"/>
</dbReference>